<accession>A0A8K0T0P9</accession>
<dbReference type="PANTHER" id="PTHR43539">
    <property type="entry name" value="FLAVIN-BINDING MONOOXYGENASE-LIKE PROTEIN (AFU_ORTHOLOGUE AFUA_4G09220)"/>
    <property type="match status" value="1"/>
</dbReference>
<gene>
    <name evidence="2" type="ORF">B0I35DRAFT_475715</name>
</gene>
<dbReference type="InterPro" id="IPR050982">
    <property type="entry name" value="Auxin_biosynth/cation_transpt"/>
</dbReference>
<dbReference type="Gene3D" id="3.50.50.60">
    <property type="entry name" value="FAD/NAD(P)-binding domain"/>
    <property type="match status" value="1"/>
</dbReference>
<keyword evidence="3" id="KW-1185">Reference proteome</keyword>
<evidence type="ECO:0000256" key="1">
    <source>
        <dbReference type="ARBA" id="ARBA00023002"/>
    </source>
</evidence>
<reference evidence="2" key="1">
    <citation type="journal article" date="2021" name="Nat. Commun.">
        <title>Genetic determinants of endophytism in the Arabidopsis root mycobiome.</title>
        <authorList>
            <person name="Mesny F."/>
            <person name="Miyauchi S."/>
            <person name="Thiergart T."/>
            <person name="Pickel B."/>
            <person name="Atanasova L."/>
            <person name="Karlsson M."/>
            <person name="Huettel B."/>
            <person name="Barry K.W."/>
            <person name="Haridas S."/>
            <person name="Chen C."/>
            <person name="Bauer D."/>
            <person name="Andreopoulos W."/>
            <person name="Pangilinan J."/>
            <person name="LaButti K."/>
            <person name="Riley R."/>
            <person name="Lipzen A."/>
            <person name="Clum A."/>
            <person name="Drula E."/>
            <person name="Henrissat B."/>
            <person name="Kohler A."/>
            <person name="Grigoriev I.V."/>
            <person name="Martin F.M."/>
            <person name="Hacquard S."/>
        </authorList>
    </citation>
    <scope>NUCLEOTIDE SEQUENCE</scope>
    <source>
        <strain evidence="2">MPI-CAGE-CH-0235</strain>
    </source>
</reference>
<protein>
    <recommendedName>
        <fullName evidence="4">FAD/NAD(P)-binding domain-containing protein</fullName>
    </recommendedName>
</protein>
<dbReference type="GO" id="GO:0050660">
    <property type="term" value="F:flavin adenine dinucleotide binding"/>
    <property type="evidence" value="ECO:0007669"/>
    <property type="project" value="TreeGrafter"/>
</dbReference>
<dbReference type="PANTHER" id="PTHR43539:SF68">
    <property type="entry name" value="FLAVIN-BINDING MONOOXYGENASE-LIKE PROTEIN (AFU_ORTHOLOGUE AFUA_4G09220)"/>
    <property type="match status" value="1"/>
</dbReference>
<dbReference type="OrthoDB" id="74360at2759"/>
<dbReference type="Proteomes" id="UP000813444">
    <property type="component" value="Unassembled WGS sequence"/>
</dbReference>
<dbReference type="PRINTS" id="PR00411">
    <property type="entry name" value="PNDRDTASEI"/>
</dbReference>
<dbReference type="SUPFAM" id="SSF51905">
    <property type="entry name" value="FAD/NAD(P)-binding domain"/>
    <property type="match status" value="1"/>
</dbReference>
<name>A0A8K0T0P9_9HYPO</name>
<evidence type="ECO:0000313" key="3">
    <source>
        <dbReference type="Proteomes" id="UP000813444"/>
    </source>
</evidence>
<dbReference type="InterPro" id="IPR036188">
    <property type="entry name" value="FAD/NAD-bd_sf"/>
</dbReference>
<sequence>MAAVEATPSHMRVAPGGVNITAATLPNSPDVNPDERNEVVQNFVNAFNAALESSDVSAISQLFADIGYLRDHLALSWSFRTLLGPQKVKTFLEDCKKPTGSLPLRKIQIDDGSPFRAPNVIPLDVEGTAKCVLAFFTFESTLGTGRGAVRLIPENGNWKIYTFYTLLESLKDYPESIGGRRPLGAEHGINKDRKNWAARRKDEVECRGDYEPKVIVLGAGQAGLTIAVRLKALGVQSLVIDQNERIGDNWRKRYAQLVLHDPVWYDHFPYIQFPASWPVFTPKDKLADFFESYAKLMELNVWMSSTLKDAQYDDDKKIWTVTVERKLEDGSMDKRVFHPTHVIQATGHSGKKNMPSIPGIQSFQGDTLCHSSEFKGAKEGASGKKAVVVGSCNSAHDIAQDYFEKGYDVTMVQRSSTCVVTSDSILNIYLKNVYEEGGPPVEDADLFGESVPTPLLKAIHTSVVPVQNLLEAEMRAGLEKAGFKLDSGADDSGHHIKYYQRGGGYYIDVGASKLIANGDIKIKQGQEVTGLLPRGVKFADGSELEADEVVFATGYQSMKTMTRSIFGDKVADRIGEVWGLNEEGEFNTIWQKSGHPGFWFHGGNLALCRHYSRLLALQIKAIEEGLLQW</sequence>
<dbReference type="GO" id="GO:0004497">
    <property type="term" value="F:monooxygenase activity"/>
    <property type="evidence" value="ECO:0007669"/>
    <property type="project" value="TreeGrafter"/>
</dbReference>
<keyword evidence="1" id="KW-0560">Oxidoreductase</keyword>
<evidence type="ECO:0000313" key="2">
    <source>
        <dbReference type="EMBL" id="KAH7324471.1"/>
    </source>
</evidence>
<comment type="caution">
    <text evidence="2">The sequence shown here is derived from an EMBL/GenBank/DDBJ whole genome shotgun (WGS) entry which is preliminary data.</text>
</comment>
<dbReference type="AlphaFoldDB" id="A0A8K0T0P9"/>
<evidence type="ECO:0008006" key="4">
    <source>
        <dbReference type="Google" id="ProtNLM"/>
    </source>
</evidence>
<organism evidence="2 3">
    <name type="scientific">Stachybotrys elegans</name>
    <dbReference type="NCBI Taxonomy" id="80388"/>
    <lineage>
        <taxon>Eukaryota</taxon>
        <taxon>Fungi</taxon>
        <taxon>Dikarya</taxon>
        <taxon>Ascomycota</taxon>
        <taxon>Pezizomycotina</taxon>
        <taxon>Sordariomycetes</taxon>
        <taxon>Hypocreomycetidae</taxon>
        <taxon>Hypocreales</taxon>
        <taxon>Stachybotryaceae</taxon>
        <taxon>Stachybotrys</taxon>
    </lineage>
</organism>
<dbReference type="EMBL" id="JAGPNK010000003">
    <property type="protein sequence ID" value="KAH7324471.1"/>
    <property type="molecule type" value="Genomic_DNA"/>
</dbReference>
<dbReference type="Pfam" id="PF13738">
    <property type="entry name" value="Pyr_redox_3"/>
    <property type="match status" value="1"/>
</dbReference>
<proteinExistence type="predicted"/>